<feature type="compositionally biased region" description="Acidic residues" evidence="1">
    <location>
        <begin position="98"/>
        <end position="108"/>
    </location>
</feature>
<evidence type="ECO:0000313" key="3">
    <source>
        <dbReference type="Proteomes" id="UP001324115"/>
    </source>
</evidence>
<reference evidence="2 3" key="1">
    <citation type="journal article" date="2023" name="G3 (Bethesda)">
        <title>A haplotype-resolved chromosome-scale genome for Quercus rubra L. provides insights into the genetics of adaptive traits for red oak species.</title>
        <authorList>
            <person name="Kapoor B."/>
            <person name="Jenkins J."/>
            <person name="Schmutz J."/>
            <person name="Zhebentyayeva T."/>
            <person name="Kuelheim C."/>
            <person name="Coggeshall M."/>
            <person name="Heim C."/>
            <person name="Lasky J.R."/>
            <person name="Leites L."/>
            <person name="Islam-Faridi N."/>
            <person name="Romero-Severson J."/>
            <person name="DeLeo V.L."/>
            <person name="Lucas S.M."/>
            <person name="Lazic D."/>
            <person name="Gailing O."/>
            <person name="Carlson J."/>
            <person name="Staton M."/>
        </authorList>
    </citation>
    <scope>NUCLEOTIDE SEQUENCE [LARGE SCALE GENOMIC DNA]</scope>
    <source>
        <strain evidence="2">Pseudo-F2</strain>
    </source>
</reference>
<keyword evidence="3" id="KW-1185">Reference proteome</keyword>
<evidence type="ECO:0000256" key="1">
    <source>
        <dbReference type="SAM" id="MobiDB-lite"/>
    </source>
</evidence>
<name>A0AAN7ECF1_QUERU</name>
<dbReference type="AlphaFoldDB" id="A0AAN7ECF1"/>
<gene>
    <name evidence="2" type="ORF">RGQ29_003225</name>
</gene>
<proteinExistence type="predicted"/>
<sequence>MDPDAMTTLLGDAICNIEEEEYWEACQHALKSLYEARTSDEDEEGGEAPSDSDEGSNNESNNSSGSNSSDNGDGEDDSNSDSESNNSGNYDSQYSGNDWDESPSDREDEDVGLFYKDYSDDDVDYYDKDIEDDVEAEPIDMENGTESEEYELENVLEAVEEVVGDKNKHYDDYLYGRPLDWSCIVDVSSRLGPQYDKHGRKIPELGSSHNSELGSLTPYIEEEDDIDARLAILDKNLMIHSFRNLTLENLEGEDEKMEGNESKYLP</sequence>
<dbReference type="EMBL" id="JAXUIC010000010">
    <property type="protein sequence ID" value="KAK4567327.1"/>
    <property type="molecule type" value="Genomic_DNA"/>
</dbReference>
<feature type="compositionally biased region" description="Acidic residues" evidence="1">
    <location>
        <begin position="40"/>
        <end position="56"/>
    </location>
</feature>
<dbReference type="Proteomes" id="UP001324115">
    <property type="component" value="Unassembled WGS sequence"/>
</dbReference>
<feature type="compositionally biased region" description="Low complexity" evidence="1">
    <location>
        <begin position="57"/>
        <end position="71"/>
    </location>
</feature>
<organism evidence="2 3">
    <name type="scientific">Quercus rubra</name>
    <name type="common">Northern red oak</name>
    <name type="synonym">Quercus borealis</name>
    <dbReference type="NCBI Taxonomy" id="3512"/>
    <lineage>
        <taxon>Eukaryota</taxon>
        <taxon>Viridiplantae</taxon>
        <taxon>Streptophyta</taxon>
        <taxon>Embryophyta</taxon>
        <taxon>Tracheophyta</taxon>
        <taxon>Spermatophyta</taxon>
        <taxon>Magnoliopsida</taxon>
        <taxon>eudicotyledons</taxon>
        <taxon>Gunneridae</taxon>
        <taxon>Pentapetalae</taxon>
        <taxon>rosids</taxon>
        <taxon>fabids</taxon>
        <taxon>Fagales</taxon>
        <taxon>Fagaceae</taxon>
        <taxon>Quercus</taxon>
    </lineage>
</organism>
<accession>A0AAN7ECF1</accession>
<evidence type="ECO:0000313" key="2">
    <source>
        <dbReference type="EMBL" id="KAK4567327.1"/>
    </source>
</evidence>
<feature type="region of interest" description="Disordered" evidence="1">
    <location>
        <begin position="36"/>
        <end position="108"/>
    </location>
</feature>
<comment type="caution">
    <text evidence="2">The sequence shown here is derived from an EMBL/GenBank/DDBJ whole genome shotgun (WGS) entry which is preliminary data.</text>
</comment>
<protein>
    <submittedName>
        <fullName evidence="2">Uncharacterized protein</fullName>
    </submittedName>
</protein>